<organism evidence="3 4">
    <name type="scientific">Heligmosomoides polygyrus</name>
    <name type="common">Parasitic roundworm</name>
    <dbReference type="NCBI Taxonomy" id="6339"/>
    <lineage>
        <taxon>Eukaryota</taxon>
        <taxon>Metazoa</taxon>
        <taxon>Ecdysozoa</taxon>
        <taxon>Nematoda</taxon>
        <taxon>Chromadorea</taxon>
        <taxon>Rhabditida</taxon>
        <taxon>Rhabditina</taxon>
        <taxon>Rhabditomorpha</taxon>
        <taxon>Strongyloidea</taxon>
        <taxon>Heligmosomidae</taxon>
        <taxon>Heligmosomoides</taxon>
    </lineage>
</organism>
<dbReference type="EMBL" id="UZAH01000176">
    <property type="protein sequence ID" value="VDO18659.1"/>
    <property type="molecule type" value="Genomic_DNA"/>
</dbReference>
<proteinExistence type="predicted"/>
<reference evidence="2 3" key="1">
    <citation type="submission" date="2018-11" db="EMBL/GenBank/DDBJ databases">
        <authorList>
            <consortium name="Pathogen Informatics"/>
        </authorList>
    </citation>
    <scope>NUCLEOTIDE SEQUENCE [LARGE SCALE GENOMIC DNA]</scope>
</reference>
<dbReference type="SUPFAM" id="SSF50630">
    <property type="entry name" value="Acid proteases"/>
    <property type="match status" value="1"/>
</dbReference>
<gene>
    <name evidence="2" type="ORF">HPBE_LOCUS277</name>
</gene>
<feature type="region of interest" description="Disordered" evidence="1">
    <location>
        <begin position="1"/>
        <end position="64"/>
    </location>
</feature>
<accession>A0A3P7TFA1</accession>
<keyword evidence="3" id="KW-1185">Reference proteome</keyword>
<dbReference type="AlphaFoldDB" id="A0A183F2D3"/>
<feature type="compositionally biased region" description="Basic residues" evidence="1">
    <location>
        <begin position="55"/>
        <end position="64"/>
    </location>
</feature>
<accession>A0A183F2D3</accession>
<dbReference type="WBParaSite" id="HPBE_0000027601-mRNA-1">
    <property type="protein sequence ID" value="HPBE_0000027601-mRNA-1"/>
    <property type="gene ID" value="HPBE_0000027601"/>
</dbReference>
<evidence type="ECO:0000313" key="2">
    <source>
        <dbReference type="EMBL" id="VDO18659.1"/>
    </source>
</evidence>
<evidence type="ECO:0000313" key="3">
    <source>
        <dbReference type="Proteomes" id="UP000050761"/>
    </source>
</evidence>
<sequence length="116" mass="13811">MEQKNVKATYRKTSNKKRHPSRNVAFQKRPLSRERQPRSDTSSNNEVSDSTQSRLRNRRNRRNFRCKKVAVPMHDARTYLKMRMNGRTIRLQLDTGADITMISSRSMERYRIANHC</sequence>
<reference evidence="4" key="2">
    <citation type="submission" date="2019-09" db="UniProtKB">
        <authorList>
            <consortium name="WormBaseParasite"/>
        </authorList>
    </citation>
    <scope>IDENTIFICATION</scope>
</reference>
<dbReference type="Proteomes" id="UP000050761">
    <property type="component" value="Unassembled WGS sequence"/>
</dbReference>
<feature type="compositionally biased region" description="Basic residues" evidence="1">
    <location>
        <begin position="9"/>
        <end position="21"/>
    </location>
</feature>
<name>A0A183F2D3_HELPZ</name>
<protein>
    <submittedName>
        <fullName evidence="4">Peptidase A2 domain-containing protein</fullName>
    </submittedName>
</protein>
<dbReference type="InterPro" id="IPR021109">
    <property type="entry name" value="Peptidase_aspartic_dom_sf"/>
</dbReference>
<dbReference type="Gene3D" id="2.40.70.10">
    <property type="entry name" value="Acid Proteases"/>
    <property type="match status" value="1"/>
</dbReference>
<evidence type="ECO:0000256" key="1">
    <source>
        <dbReference type="SAM" id="MobiDB-lite"/>
    </source>
</evidence>
<evidence type="ECO:0000313" key="4">
    <source>
        <dbReference type="WBParaSite" id="HPBE_0000027601-mRNA-1"/>
    </source>
</evidence>
<feature type="compositionally biased region" description="Polar residues" evidence="1">
    <location>
        <begin position="39"/>
        <end position="53"/>
    </location>
</feature>